<keyword evidence="1" id="KW-0479">Metal-binding</keyword>
<dbReference type="Pfam" id="PF25403">
    <property type="entry name" value="zf-C2H2_ZFAND2"/>
    <property type="match status" value="1"/>
</dbReference>
<keyword evidence="4" id="KW-0862">Zinc</keyword>
<dbReference type="PROSITE" id="PS51039">
    <property type="entry name" value="ZF_AN1"/>
    <property type="match status" value="2"/>
</dbReference>
<feature type="region of interest" description="Disordered" evidence="6">
    <location>
        <begin position="197"/>
        <end position="237"/>
    </location>
</feature>
<feature type="region of interest" description="Disordered" evidence="6">
    <location>
        <begin position="263"/>
        <end position="355"/>
    </location>
</feature>
<evidence type="ECO:0000256" key="4">
    <source>
        <dbReference type="ARBA" id="ARBA00022833"/>
    </source>
</evidence>
<proteinExistence type="predicted"/>
<organism evidence="8 9">
    <name type="scientific">Marasmius crinis-equi</name>
    <dbReference type="NCBI Taxonomy" id="585013"/>
    <lineage>
        <taxon>Eukaryota</taxon>
        <taxon>Fungi</taxon>
        <taxon>Dikarya</taxon>
        <taxon>Basidiomycota</taxon>
        <taxon>Agaricomycotina</taxon>
        <taxon>Agaricomycetes</taxon>
        <taxon>Agaricomycetidae</taxon>
        <taxon>Agaricales</taxon>
        <taxon>Marasmiineae</taxon>
        <taxon>Marasmiaceae</taxon>
        <taxon>Marasmius</taxon>
    </lineage>
</organism>
<evidence type="ECO:0000256" key="2">
    <source>
        <dbReference type="ARBA" id="ARBA00022737"/>
    </source>
</evidence>
<dbReference type="SMART" id="SM00154">
    <property type="entry name" value="ZnF_AN1"/>
    <property type="match status" value="2"/>
</dbReference>
<dbReference type="SUPFAM" id="SSF118310">
    <property type="entry name" value="AN1-like Zinc finger"/>
    <property type="match status" value="2"/>
</dbReference>
<keyword evidence="9" id="KW-1185">Reference proteome</keyword>
<gene>
    <name evidence="8" type="ORF">V5O48_002867</name>
</gene>
<evidence type="ECO:0000256" key="1">
    <source>
        <dbReference type="ARBA" id="ARBA00022723"/>
    </source>
</evidence>
<accession>A0ABR3FUI5</accession>
<dbReference type="EMBL" id="JBAHYK010000070">
    <property type="protein sequence ID" value="KAL0579135.1"/>
    <property type="molecule type" value="Genomic_DNA"/>
</dbReference>
<reference evidence="8 9" key="1">
    <citation type="submission" date="2024-02" db="EMBL/GenBank/DDBJ databases">
        <title>A draft genome for the cacao thread blight pathogen Marasmius crinis-equi.</title>
        <authorList>
            <person name="Cohen S.P."/>
            <person name="Baruah I.K."/>
            <person name="Amoako-Attah I."/>
            <person name="Bukari Y."/>
            <person name="Meinhardt L.W."/>
            <person name="Bailey B.A."/>
        </authorList>
    </citation>
    <scope>NUCLEOTIDE SEQUENCE [LARGE SCALE GENOMIC DNA]</scope>
    <source>
        <strain evidence="8 9">GH-76</strain>
    </source>
</reference>
<dbReference type="PANTHER" id="PTHR14677">
    <property type="entry name" value="ARSENITE INDUCUBLE RNA ASSOCIATED PROTEIN AIP-1-RELATED"/>
    <property type="match status" value="1"/>
</dbReference>
<dbReference type="Gene3D" id="4.10.1110.10">
    <property type="entry name" value="AN1-like Zinc finger"/>
    <property type="match status" value="2"/>
</dbReference>
<dbReference type="InterPro" id="IPR057357">
    <property type="entry name" value="Znf-C2H2_ZFAND2A/B"/>
</dbReference>
<evidence type="ECO:0000313" key="9">
    <source>
        <dbReference type="Proteomes" id="UP001465976"/>
    </source>
</evidence>
<name>A0ABR3FUI5_9AGAR</name>
<feature type="domain" description="AN1-type" evidence="7">
    <location>
        <begin position="111"/>
        <end position="159"/>
    </location>
</feature>
<evidence type="ECO:0000313" key="8">
    <source>
        <dbReference type="EMBL" id="KAL0579135.1"/>
    </source>
</evidence>
<evidence type="ECO:0000256" key="3">
    <source>
        <dbReference type="ARBA" id="ARBA00022771"/>
    </source>
</evidence>
<feature type="compositionally biased region" description="Low complexity" evidence="6">
    <location>
        <begin position="197"/>
        <end position="228"/>
    </location>
</feature>
<dbReference type="PANTHER" id="PTHR14677:SF40">
    <property type="entry name" value="CDC48-ASSOCIATED UBIQUITIN-LIKE_ZINC FINGER PROTEIN 1"/>
    <property type="match status" value="1"/>
</dbReference>
<feature type="domain" description="AN1-type" evidence="7">
    <location>
        <begin position="20"/>
        <end position="68"/>
    </location>
</feature>
<protein>
    <recommendedName>
        <fullName evidence="7">AN1-type domain-containing protein</fullName>
    </recommendedName>
</protein>
<feature type="compositionally biased region" description="Low complexity" evidence="6">
    <location>
        <begin position="274"/>
        <end position="293"/>
    </location>
</feature>
<dbReference type="Pfam" id="PF01428">
    <property type="entry name" value="zf-AN1"/>
    <property type="match status" value="2"/>
</dbReference>
<dbReference type="InterPro" id="IPR000058">
    <property type="entry name" value="Znf_AN1"/>
</dbReference>
<dbReference type="InterPro" id="IPR035896">
    <property type="entry name" value="AN1-like_Znf"/>
</dbReference>
<dbReference type="Proteomes" id="UP001465976">
    <property type="component" value="Unassembled WGS sequence"/>
</dbReference>
<evidence type="ECO:0000256" key="5">
    <source>
        <dbReference type="PROSITE-ProRule" id="PRU00449"/>
    </source>
</evidence>
<keyword evidence="2" id="KW-0677">Repeat</keyword>
<feature type="compositionally biased region" description="Basic and acidic residues" evidence="6">
    <location>
        <begin position="346"/>
        <end position="355"/>
    </location>
</feature>
<sequence>MTDSARATPTPEPERDQQLLSIGKQCTHASCNLVDFLPFKCQHCKQSFCQEHFKVEDHSCPSYDASKHDRIAPSCPLCNTPVAIPPGQDPNVRMEQHFVKECSVMLGKEVKKSKPVCARAKCGKVLHAPIRCDKCRKQFCPSHRFPGDHTCTPTSTSASSTRPGAPTANSRLLNLKAEINKASSAGAATVDAIKKTMSSSTPSSTQAPAPAPIKASASTSSSAPSSSSHNNPFSKTDRYVYSSHSRLSITHKHTSAASLFTSSMTNDDTKLPNTATDNASSSDATATTTTPKLTPKPTPKPVTRSSRARAERESRKRALRERAKKGLLSEQEKAQLAAVEAEDAEEKDKKDCIVM</sequence>
<evidence type="ECO:0000256" key="6">
    <source>
        <dbReference type="SAM" id="MobiDB-lite"/>
    </source>
</evidence>
<evidence type="ECO:0000259" key="7">
    <source>
        <dbReference type="PROSITE" id="PS51039"/>
    </source>
</evidence>
<comment type="caution">
    <text evidence="8">The sequence shown here is derived from an EMBL/GenBank/DDBJ whole genome shotgun (WGS) entry which is preliminary data.</text>
</comment>
<keyword evidence="3 5" id="KW-0863">Zinc-finger</keyword>